<reference evidence="2 3" key="1">
    <citation type="submission" date="2016-08" db="EMBL/GenBank/DDBJ databases">
        <authorList>
            <person name="Seilhamer J.J."/>
        </authorList>
    </citation>
    <scope>NUCLEOTIDE SEQUENCE [LARGE SCALE GENOMIC DNA]</scope>
    <source>
        <strain evidence="2 3">DX4</strain>
    </source>
</reference>
<dbReference type="AlphaFoldDB" id="A0A1D7QN40"/>
<dbReference type="OrthoDB" id="6372253at2"/>
<gene>
    <name evidence="2" type="ORF">BFS30_24705</name>
</gene>
<evidence type="ECO:0000313" key="3">
    <source>
        <dbReference type="Proteomes" id="UP000094313"/>
    </source>
</evidence>
<organism evidence="2 3">
    <name type="scientific">Pedobacter steynii</name>
    <dbReference type="NCBI Taxonomy" id="430522"/>
    <lineage>
        <taxon>Bacteria</taxon>
        <taxon>Pseudomonadati</taxon>
        <taxon>Bacteroidota</taxon>
        <taxon>Sphingobacteriia</taxon>
        <taxon>Sphingobacteriales</taxon>
        <taxon>Sphingobacteriaceae</taxon>
        <taxon>Pedobacter</taxon>
    </lineage>
</organism>
<name>A0A1D7QN40_9SPHI</name>
<dbReference type="EMBL" id="CP017141">
    <property type="protein sequence ID" value="AOM80080.1"/>
    <property type="molecule type" value="Genomic_DNA"/>
</dbReference>
<keyword evidence="3" id="KW-1185">Reference proteome</keyword>
<accession>A0A1D7QN40</accession>
<evidence type="ECO:0000256" key="1">
    <source>
        <dbReference type="SAM" id="MobiDB-lite"/>
    </source>
</evidence>
<protein>
    <submittedName>
        <fullName evidence="2">Uncharacterized protein</fullName>
    </submittedName>
</protein>
<sequence>MKVKDINELGAYLEHLGLADAAIMENLQTLKEGEGFIGRVAARHGEDRLSCRYQISRDSDSNLYRLDGYNAALLRVDIPHGVLDGISSMNLEARLKEVDVYRDWQDVFDRHSSIAQICMELTLLSKSTDEEARELGNLLSLKYLADTPVEKLVEINIDRHHYEKEIFIPLMGNDHDTGILQAYNLLCGRGIMKLKDISEDHPPEAYWLVLENGYLQSLPEFDIVGQLMRLPFNTGLDREVVQDMFLQLVNGDQITVDLSMAGQRRQGIIEVDARQGMIVLCNQQGERILTSAMIRRELPNLNNREKPNGAIKNNAPIKKKKGPSL</sequence>
<dbReference type="Proteomes" id="UP000094313">
    <property type="component" value="Chromosome"/>
</dbReference>
<dbReference type="KEGG" id="psty:BFS30_24705"/>
<dbReference type="RefSeq" id="WP_069381742.1">
    <property type="nucleotide sequence ID" value="NZ_CP017141.1"/>
</dbReference>
<evidence type="ECO:0000313" key="2">
    <source>
        <dbReference type="EMBL" id="AOM80080.1"/>
    </source>
</evidence>
<feature type="region of interest" description="Disordered" evidence="1">
    <location>
        <begin position="300"/>
        <end position="325"/>
    </location>
</feature>
<proteinExistence type="predicted"/>